<feature type="transmembrane region" description="Helical" evidence="10">
    <location>
        <begin position="283"/>
        <end position="303"/>
    </location>
</feature>
<evidence type="ECO:0000256" key="5">
    <source>
        <dbReference type="ARBA" id="ARBA00022692"/>
    </source>
</evidence>
<feature type="transmembrane region" description="Helical" evidence="10">
    <location>
        <begin position="94"/>
        <end position="115"/>
    </location>
</feature>
<gene>
    <name evidence="11" type="ORF">ACFO3I_04125</name>
</gene>
<keyword evidence="8 10" id="KW-0472">Membrane</keyword>
<feature type="transmembrane region" description="Helical" evidence="10">
    <location>
        <begin position="417"/>
        <end position="435"/>
    </location>
</feature>
<keyword evidence="3" id="KW-0050">Antiport</keyword>
<feature type="transmembrane region" description="Helical" evidence="10">
    <location>
        <begin position="315"/>
        <end position="333"/>
    </location>
</feature>
<reference evidence="12" key="1">
    <citation type="journal article" date="2019" name="Int. J. Syst. Evol. Microbiol.">
        <title>The Global Catalogue of Microorganisms (GCM) 10K type strain sequencing project: providing services to taxonomists for standard genome sequencing and annotation.</title>
        <authorList>
            <consortium name="The Broad Institute Genomics Platform"/>
            <consortium name="The Broad Institute Genome Sequencing Center for Infectious Disease"/>
            <person name="Wu L."/>
            <person name="Ma J."/>
        </authorList>
    </citation>
    <scope>NUCLEOTIDE SEQUENCE [LARGE SCALE GENOMIC DNA]</scope>
    <source>
        <strain evidence="12">DT28</strain>
    </source>
</reference>
<evidence type="ECO:0000256" key="8">
    <source>
        <dbReference type="ARBA" id="ARBA00023136"/>
    </source>
</evidence>
<keyword evidence="4" id="KW-1003">Cell membrane</keyword>
<name>A0ABV9JHL9_9GAMM</name>
<dbReference type="InterPro" id="IPR002528">
    <property type="entry name" value="MATE_fam"/>
</dbReference>
<evidence type="ECO:0000256" key="7">
    <source>
        <dbReference type="ARBA" id="ARBA00023065"/>
    </source>
</evidence>
<organism evidence="11 12">
    <name type="scientific">Rheinheimera marina</name>
    <dbReference type="NCBI Taxonomy" id="1774958"/>
    <lineage>
        <taxon>Bacteria</taxon>
        <taxon>Pseudomonadati</taxon>
        <taxon>Pseudomonadota</taxon>
        <taxon>Gammaproteobacteria</taxon>
        <taxon>Chromatiales</taxon>
        <taxon>Chromatiaceae</taxon>
        <taxon>Rheinheimera</taxon>
    </lineage>
</organism>
<dbReference type="Pfam" id="PF01554">
    <property type="entry name" value="MatE"/>
    <property type="match status" value="2"/>
</dbReference>
<feature type="transmembrane region" description="Helical" evidence="10">
    <location>
        <begin position="12"/>
        <end position="33"/>
    </location>
</feature>
<evidence type="ECO:0000256" key="1">
    <source>
        <dbReference type="ARBA" id="ARBA00004429"/>
    </source>
</evidence>
<evidence type="ECO:0000256" key="6">
    <source>
        <dbReference type="ARBA" id="ARBA00022989"/>
    </source>
</evidence>
<dbReference type="EMBL" id="JBHSGB010000005">
    <property type="protein sequence ID" value="MFC4654210.1"/>
    <property type="molecule type" value="Genomic_DNA"/>
</dbReference>
<evidence type="ECO:0000256" key="10">
    <source>
        <dbReference type="SAM" id="Phobius"/>
    </source>
</evidence>
<sequence>MTDLTQGPVHKHLVSMGLPMMIGMLVHSLYLFVDLYFVSALGASAVAAVGAGAALMFLVMAFSQVLGVGTVSLMAVAIGAKRRRKARQLYQQGLTLALGMTVLTALLGFVGIGHYMQLLSDDPEVQRQGYAFLQAYLPGLCMAYLSTVLGSGLRSLGIVKPAMLVQLASVGCNIVLAPVLIAGWGTGLPLGVAGAGLASTLSGMLGFYLLYRFVRREQSPIVRGAKPTRLSARLSKPLLKVGFPAGGEYGIIFLYSAFVYWVIADMGTEVQAAFGIGLRVVQALSLPAVALSFAIPAVAGQNFGAKRLDRVRQTFVAAAQISFGLMGCALLMMQWQAEHLVAFFTSDIAVIAAGTLFVKISSWNFLTSSLVLCCSGMFQALGNTLPSLLASLSRLLLFMGAVLLLQQQAGFYAEQIWWTSVVTVLLQGVLALYWLDRQLRKRGIGLLANSTPAQGRG</sequence>
<accession>A0ABV9JHL9</accession>
<protein>
    <recommendedName>
        <fullName evidence="9">Multidrug-efflux transporter</fullName>
    </recommendedName>
</protein>
<dbReference type="RefSeq" id="WP_377331993.1">
    <property type="nucleotide sequence ID" value="NZ_JBHSGB010000005.1"/>
</dbReference>
<feature type="transmembrane region" description="Helical" evidence="10">
    <location>
        <begin position="241"/>
        <end position="263"/>
    </location>
</feature>
<feature type="transmembrane region" description="Helical" evidence="10">
    <location>
        <begin position="388"/>
        <end position="405"/>
    </location>
</feature>
<dbReference type="InterPro" id="IPR050222">
    <property type="entry name" value="MATE_MdtK"/>
</dbReference>
<dbReference type="InterPro" id="IPR048279">
    <property type="entry name" value="MdtK-like"/>
</dbReference>
<feature type="transmembrane region" description="Helical" evidence="10">
    <location>
        <begin position="45"/>
        <end position="73"/>
    </location>
</feature>
<keyword evidence="7" id="KW-0406">Ion transport</keyword>
<keyword evidence="2" id="KW-0813">Transport</keyword>
<dbReference type="Proteomes" id="UP001595962">
    <property type="component" value="Unassembled WGS sequence"/>
</dbReference>
<evidence type="ECO:0000313" key="12">
    <source>
        <dbReference type="Proteomes" id="UP001595962"/>
    </source>
</evidence>
<evidence type="ECO:0000256" key="3">
    <source>
        <dbReference type="ARBA" id="ARBA00022449"/>
    </source>
</evidence>
<dbReference type="PANTHER" id="PTHR43298">
    <property type="entry name" value="MULTIDRUG RESISTANCE PROTEIN NORM-RELATED"/>
    <property type="match status" value="1"/>
</dbReference>
<dbReference type="PANTHER" id="PTHR43298:SF2">
    <property type="entry name" value="FMN_FAD EXPORTER YEEO-RELATED"/>
    <property type="match status" value="1"/>
</dbReference>
<evidence type="ECO:0000256" key="4">
    <source>
        <dbReference type="ARBA" id="ARBA00022475"/>
    </source>
</evidence>
<evidence type="ECO:0000256" key="9">
    <source>
        <dbReference type="ARBA" id="ARBA00031636"/>
    </source>
</evidence>
<comment type="subcellular location">
    <subcellularLocation>
        <location evidence="1">Cell inner membrane</location>
        <topology evidence="1">Multi-pass membrane protein</topology>
    </subcellularLocation>
</comment>
<feature type="transmembrane region" description="Helical" evidence="10">
    <location>
        <begin position="190"/>
        <end position="211"/>
    </location>
</feature>
<feature type="transmembrane region" description="Helical" evidence="10">
    <location>
        <begin position="135"/>
        <end position="153"/>
    </location>
</feature>
<keyword evidence="12" id="KW-1185">Reference proteome</keyword>
<evidence type="ECO:0000256" key="2">
    <source>
        <dbReference type="ARBA" id="ARBA00022448"/>
    </source>
</evidence>
<proteinExistence type="predicted"/>
<dbReference type="PIRSF" id="PIRSF006603">
    <property type="entry name" value="DinF"/>
    <property type="match status" value="1"/>
</dbReference>
<comment type="caution">
    <text evidence="11">The sequence shown here is derived from an EMBL/GenBank/DDBJ whole genome shotgun (WGS) entry which is preliminary data.</text>
</comment>
<evidence type="ECO:0000313" key="11">
    <source>
        <dbReference type="EMBL" id="MFC4654210.1"/>
    </source>
</evidence>
<dbReference type="NCBIfam" id="TIGR00797">
    <property type="entry name" value="matE"/>
    <property type="match status" value="1"/>
</dbReference>
<feature type="transmembrane region" description="Helical" evidence="10">
    <location>
        <begin position="165"/>
        <end position="184"/>
    </location>
</feature>
<keyword evidence="6 10" id="KW-1133">Transmembrane helix</keyword>
<keyword evidence="5 10" id="KW-0812">Transmembrane</keyword>